<sequence length="341" mass="37948">MFTAKMNTFRIISFTLAGADVLQTIPGTFTLYKKQWTNRNLSPLCVFYALARYLTIISLVTNGIGFYATDYTLATCRPFYMTPNVTAMLAGMAIQVLVFIRTYAISGRSNRVYYGLGALMLLGFPVQAFGIIYHREMGYELRLVIHLCDSNTIIPHSGSVRKVLVKGEPDWNIVYYSAHMTFDLIACATATFYLVYSSRIQGTFTASKFVKRVLRNGLIYTIIVFLANLWVVLEFKAVLKTGVGATLPLAVMLIAVQHLILSTQRPTSDGPSTTEDSRSAARSGRRPANAMPPRSPRAFGNESRQDMELRSGVYVVTETFSNSNSDRKAPEFGDPKPFLAV</sequence>
<keyword evidence="2" id="KW-0472">Membrane</keyword>
<feature type="compositionally biased region" description="Low complexity" evidence="1">
    <location>
        <begin position="280"/>
        <end position="289"/>
    </location>
</feature>
<evidence type="ECO:0000313" key="4">
    <source>
        <dbReference type="Proteomes" id="UP001222325"/>
    </source>
</evidence>
<evidence type="ECO:0000256" key="1">
    <source>
        <dbReference type="SAM" id="MobiDB-lite"/>
    </source>
</evidence>
<accession>A0AAD6U9A2</accession>
<reference evidence="3" key="1">
    <citation type="submission" date="2023-03" db="EMBL/GenBank/DDBJ databases">
        <title>Massive genome expansion in bonnet fungi (Mycena s.s.) driven by repeated elements and novel gene families across ecological guilds.</title>
        <authorList>
            <consortium name="Lawrence Berkeley National Laboratory"/>
            <person name="Harder C.B."/>
            <person name="Miyauchi S."/>
            <person name="Viragh M."/>
            <person name="Kuo A."/>
            <person name="Thoen E."/>
            <person name="Andreopoulos B."/>
            <person name="Lu D."/>
            <person name="Skrede I."/>
            <person name="Drula E."/>
            <person name="Henrissat B."/>
            <person name="Morin E."/>
            <person name="Kohler A."/>
            <person name="Barry K."/>
            <person name="LaButti K."/>
            <person name="Morin E."/>
            <person name="Salamov A."/>
            <person name="Lipzen A."/>
            <person name="Mereny Z."/>
            <person name="Hegedus B."/>
            <person name="Baldrian P."/>
            <person name="Stursova M."/>
            <person name="Weitz H."/>
            <person name="Taylor A."/>
            <person name="Grigoriev I.V."/>
            <person name="Nagy L.G."/>
            <person name="Martin F."/>
            <person name="Kauserud H."/>
        </authorList>
    </citation>
    <scope>NUCLEOTIDE SEQUENCE</scope>
    <source>
        <strain evidence="3">CBHHK173m</strain>
    </source>
</reference>
<evidence type="ECO:0000313" key="3">
    <source>
        <dbReference type="EMBL" id="KAJ7093969.1"/>
    </source>
</evidence>
<feature type="compositionally biased region" description="Basic and acidic residues" evidence="1">
    <location>
        <begin position="325"/>
        <end position="334"/>
    </location>
</feature>
<feature type="region of interest" description="Disordered" evidence="1">
    <location>
        <begin position="320"/>
        <end position="341"/>
    </location>
</feature>
<gene>
    <name evidence="3" type="ORF">B0H15DRAFT_947297</name>
</gene>
<keyword evidence="4" id="KW-1185">Reference proteome</keyword>
<evidence type="ECO:0000256" key="2">
    <source>
        <dbReference type="SAM" id="Phobius"/>
    </source>
</evidence>
<dbReference type="EMBL" id="JARJCN010000015">
    <property type="protein sequence ID" value="KAJ7093969.1"/>
    <property type="molecule type" value="Genomic_DNA"/>
</dbReference>
<feature type="transmembrane region" description="Helical" evidence="2">
    <location>
        <begin position="80"/>
        <end position="100"/>
    </location>
</feature>
<feature type="transmembrane region" description="Helical" evidence="2">
    <location>
        <begin position="44"/>
        <end position="68"/>
    </location>
</feature>
<dbReference type="AlphaFoldDB" id="A0AAD6U9A2"/>
<name>A0AAD6U9A2_9AGAR</name>
<feature type="compositionally biased region" description="Polar residues" evidence="1">
    <location>
        <begin position="264"/>
        <end position="274"/>
    </location>
</feature>
<feature type="transmembrane region" description="Helical" evidence="2">
    <location>
        <begin position="241"/>
        <end position="261"/>
    </location>
</feature>
<protein>
    <submittedName>
        <fullName evidence="3">Uncharacterized protein</fullName>
    </submittedName>
</protein>
<keyword evidence="2" id="KW-0812">Transmembrane</keyword>
<dbReference type="Proteomes" id="UP001222325">
    <property type="component" value="Unassembled WGS sequence"/>
</dbReference>
<comment type="caution">
    <text evidence="3">The sequence shown here is derived from an EMBL/GenBank/DDBJ whole genome shotgun (WGS) entry which is preliminary data.</text>
</comment>
<feature type="transmembrane region" description="Helical" evidence="2">
    <location>
        <begin position="112"/>
        <end position="133"/>
    </location>
</feature>
<feature type="transmembrane region" description="Helical" evidence="2">
    <location>
        <begin position="173"/>
        <end position="196"/>
    </location>
</feature>
<feature type="region of interest" description="Disordered" evidence="1">
    <location>
        <begin position="264"/>
        <end position="306"/>
    </location>
</feature>
<keyword evidence="2" id="KW-1133">Transmembrane helix</keyword>
<proteinExistence type="predicted"/>
<feature type="transmembrane region" description="Helical" evidence="2">
    <location>
        <begin position="217"/>
        <end position="235"/>
    </location>
</feature>
<organism evidence="3 4">
    <name type="scientific">Mycena belliarum</name>
    <dbReference type="NCBI Taxonomy" id="1033014"/>
    <lineage>
        <taxon>Eukaryota</taxon>
        <taxon>Fungi</taxon>
        <taxon>Dikarya</taxon>
        <taxon>Basidiomycota</taxon>
        <taxon>Agaricomycotina</taxon>
        <taxon>Agaricomycetes</taxon>
        <taxon>Agaricomycetidae</taxon>
        <taxon>Agaricales</taxon>
        <taxon>Marasmiineae</taxon>
        <taxon>Mycenaceae</taxon>
        <taxon>Mycena</taxon>
    </lineage>
</organism>